<evidence type="ECO:0000256" key="1">
    <source>
        <dbReference type="SAM" id="MobiDB-lite"/>
    </source>
</evidence>
<evidence type="ECO:0000313" key="2">
    <source>
        <dbReference type="EMBL" id="TKA36105.1"/>
    </source>
</evidence>
<dbReference type="EMBL" id="NAJP01000063">
    <property type="protein sequence ID" value="TKA36105.1"/>
    <property type="molecule type" value="Genomic_DNA"/>
</dbReference>
<reference evidence="2 3" key="1">
    <citation type="submission" date="2017-03" db="EMBL/GenBank/DDBJ databases">
        <title>Genomes of endolithic fungi from Antarctica.</title>
        <authorList>
            <person name="Coleine C."/>
            <person name="Masonjones S."/>
            <person name="Stajich J.E."/>
        </authorList>
    </citation>
    <scope>NUCLEOTIDE SEQUENCE [LARGE SCALE GENOMIC DNA]</scope>
    <source>
        <strain evidence="2 3">CCFEE 5311</strain>
    </source>
</reference>
<evidence type="ECO:0000313" key="3">
    <source>
        <dbReference type="Proteomes" id="UP000310066"/>
    </source>
</evidence>
<feature type="compositionally biased region" description="Basic residues" evidence="1">
    <location>
        <begin position="55"/>
        <end position="69"/>
    </location>
</feature>
<dbReference type="Proteomes" id="UP000310066">
    <property type="component" value="Unassembled WGS sequence"/>
</dbReference>
<dbReference type="AlphaFoldDB" id="A0A4U0UMS3"/>
<sequence>MAALNSARSSTNQPYLIVCQYVTTYQAEADLQQTHDPIILDKQLRSPERTPSIPYHHRHPHHHGQRKHPPPTPPTHGTPELTQLGPAPPKMCNYAPLLETYTCGHWNPGVLRNRCVPMMNNLISGRQAITCPPIPHANPHP</sequence>
<feature type="compositionally biased region" description="Basic and acidic residues" evidence="1">
    <location>
        <begin position="38"/>
        <end position="48"/>
    </location>
</feature>
<dbReference type="OrthoDB" id="10466769at2759"/>
<accession>A0A4U0UMS3</accession>
<name>A0A4U0UMS3_9PEZI</name>
<feature type="region of interest" description="Disordered" evidence="1">
    <location>
        <begin position="38"/>
        <end position="87"/>
    </location>
</feature>
<proteinExistence type="predicted"/>
<protein>
    <submittedName>
        <fullName evidence="2">Uncharacterized protein</fullName>
    </submittedName>
</protein>
<gene>
    <name evidence="2" type="ORF">B0A54_13044</name>
</gene>
<comment type="caution">
    <text evidence="2">The sequence shown here is derived from an EMBL/GenBank/DDBJ whole genome shotgun (WGS) entry which is preliminary data.</text>
</comment>
<organism evidence="2 3">
    <name type="scientific">Friedmanniomyces endolithicus</name>
    <dbReference type="NCBI Taxonomy" id="329885"/>
    <lineage>
        <taxon>Eukaryota</taxon>
        <taxon>Fungi</taxon>
        <taxon>Dikarya</taxon>
        <taxon>Ascomycota</taxon>
        <taxon>Pezizomycotina</taxon>
        <taxon>Dothideomycetes</taxon>
        <taxon>Dothideomycetidae</taxon>
        <taxon>Mycosphaerellales</taxon>
        <taxon>Teratosphaeriaceae</taxon>
        <taxon>Friedmanniomyces</taxon>
    </lineage>
</organism>